<dbReference type="PANTHER" id="PTHR39430:SF1">
    <property type="entry name" value="PROTEASE"/>
    <property type="match status" value="1"/>
</dbReference>
<sequence>MKNIFINDNHQIRSGWKIVIALLSIFLVVPIILGTLLLPIFALCGFNTSDRYTLSQISIYIQEIITIIIPIILWKLLDKKNLTELGLPSIKNNHQNFIYGLLFGALSLTAAAIIILCTNSSILKGSLLKPNFSLPILTALILYILVGFSEEILCRGYFLSVLKQCKNKYVPYMGSAVIFALMHSLNPGISVLSYINLFLFGLFAAYAVYKTKSIWLGIGFHITWNFFQGNVWGFLVSGTTNKDSIYTIQVLNKNIINGGDFGPEGGLAVTLILILLIIMLYKFVPIKKEAENDDYLTNTL</sequence>
<dbReference type="GO" id="GO:0004175">
    <property type="term" value="F:endopeptidase activity"/>
    <property type="evidence" value="ECO:0007669"/>
    <property type="project" value="UniProtKB-ARBA"/>
</dbReference>
<dbReference type="GO" id="GO:0006508">
    <property type="term" value="P:proteolysis"/>
    <property type="evidence" value="ECO:0007669"/>
    <property type="project" value="UniProtKB-KW"/>
</dbReference>
<comment type="caution">
    <text evidence="3">The sequence shown here is derived from an EMBL/GenBank/DDBJ whole genome shotgun (WGS) entry which is preliminary data.</text>
</comment>
<feature type="transmembrane region" description="Helical" evidence="1">
    <location>
        <begin position="20"/>
        <end position="42"/>
    </location>
</feature>
<feature type="domain" description="CAAX prenyl protease 2/Lysostaphin resistance protein A-like" evidence="2">
    <location>
        <begin position="134"/>
        <end position="227"/>
    </location>
</feature>
<keyword evidence="3" id="KW-0378">Hydrolase</keyword>
<evidence type="ECO:0000313" key="4">
    <source>
        <dbReference type="Proteomes" id="UP000460287"/>
    </source>
</evidence>
<reference evidence="3 4" key="1">
    <citation type="submission" date="2019-08" db="EMBL/GenBank/DDBJ databases">
        <title>In-depth cultivation of the pig gut microbiome towards novel bacterial diversity and tailored functional studies.</title>
        <authorList>
            <person name="Wylensek D."/>
            <person name="Hitch T.C.A."/>
            <person name="Clavel T."/>
        </authorList>
    </citation>
    <scope>NUCLEOTIDE SEQUENCE [LARGE SCALE GENOMIC DNA]</scope>
    <source>
        <strain evidence="3 4">WCA-383-APC-5B</strain>
    </source>
</reference>
<feature type="transmembrane region" description="Helical" evidence="1">
    <location>
        <begin position="266"/>
        <end position="284"/>
    </location>
</feature>
<dbReference type="Pfam" id="PF02517">
    <property type="entry name" value="Rce1-like"/>
    <property type="match status" value="1"/>
</dbReference>
<evidence type="ECO:0000256" key="1">
    <source>
        <dbReference type="SAM" id="Phobius"/>
    </source>
</evidence>
<keyword evidence="3" id="KW-0482">Metalloprotease</keyword>
<dbReference type="RefSeq" id="WP_154530245.1">
    <property type="nucleotide sequence ID" value="NZ_JAXFSD010000030.1"/>
</dbReference>
<feature type="transmembrane region" description="Helical" evidence="1">
    <location>
        <begin position="97"/>
        <end position="116"/>
    </location>
</feature>
<keyword evidence="3" id="KW-0645">Protease</keyword>
<feature type="transmembrane region" description="Helical" evidence="1">
    <location>
        <begin position="191"/>
        <end position="209"/>
    </location>
</feature>
<proteinExistence type="predicted"/>
<dbReference type="AlphaFoldDB" id="A0A7X2MWG7"/>
<organism evidence="3 4">
    <name type="scientific">Inconstantimicrobium porci</name>
    <dbReference type="NCBI Taxonomy" id="2652291"/>
    <lineage>
        <taxon>Bacteria</taxon>
        <taxon>Bacillati</taxon>
        <taxon>Bacillota</taxon>
        <taxon>Clostridia</taxon>
        <taxon>Eubacteriales</taxon>
        <taxon>Clostridiaceae</taxon>
        <taxon>Inconstantimicrobium</taxon>
    </lineage>
</organism>
<dbReference type="GO" id="GO:0008237">
    <property type="term" value="F:metallopeptidase activity"/>
    <property type="evidence" value="ECO:0007669"/>
    <property type="project" value="UniProtKB-KW"/>
</dbReference>
<dbReference type="Proteomes" id="UP000460287">
    <property type="component" value="Unassembled WGS sequence"/>
</dbReference>
<feature type="transmembrane region" description="Helical" evidence="1">
    <location>
        <begin position="136"/>
        <end position="157"/>
    </location>
</feature>
<protein>
    <submittedName>
        <fullName evidence="3">CPBP family intramembrane metalloprotease</fullName>
    </submittedName>
</protein>
<feature type="transmembrane region" description="Helical" evidence="1">
    <location>
        <begin position="57"/>
        <end position="77"/>
    </location>
</feature>
<keyword evidence="1" id="KW-1133">Transmembrane helix</keyword>
<feature type="transmembrane region" description="Helical" evidence="1">
    <location>
        <begin position="169"/>
        <end position="185"/>
    </location>
</feature>
<feature type="transmembrane region" description="Helical" evidence="1">
    <location>
        <begin position="214"/>
        <end position="235"/>
    </location>
</feature>
<keyword evidence="1" id="KW-0812">Transmembrane</keyword>
<dbReference type="InterPro" id="IPR003675">
    <property type="entry name" value="Rce1/LyrA-like_dom"/>
</dbReference>
<evidence type="ECO:0000259" key="2">
    <source>
        <dbReference type="Pfam" id="PF02517"/>
    </source>
</evidence>
<keyword evidence="1" id="KW-0472">Membrane</keyword>
<evidence type="ECO:0000313" key="3">
    <source>
        <dbReference type="EMBL" id="MSR90357.1"/>
    </source>
</evidence>
<gene>
    <name evidence="3" type="ORF">FYJ33_02740</name>
</gene>
<dbReference type="GO" id="GO:0080120">
    <property type="term" value="P:CAAX-box protein maturation"/>
    <property type="evidence" value="ECO:0007669"/>
    <property type="project" value="UniProtKB-ARBA"/>
</dbReference>
<dbReference type="EMBL" id="VULX01000002">
    <property type="protein sequence ID" value="MSR90357.1"/>
    <property type="molecule type" value="Genomic_DNA"/>
</dbReference>
<accession>A0A7X2MWG7</accession>
<dbReference type="PANTHER" id="PTHR39430">
    <property type="entry name" value="MEMBRANE-ASSOCIATED PROTEASE-RELATED"/>
    <property type="match status" value="1"/>
</dbReference>
<keyword evidence="4" id="KW-1185">Reference proteome</keyword>
<name>A0A7X2MWG7_9CLOT</name>